<dbReference type="Proteomes" id="UP000626109">
    <property type="component" value="Unassembled WGS sequence"/>
</dbReference>
<name>A0A813IC50_POLGL</name>
<feature type="non-terminal residue" evidence="1">
    <location>
        <position position="127"/>
    </location>
</feature>
<dbReference type="AlphaFoldDB" id="A0A813IC50"/>
<evidence type="ECO:0000313" key="2">
    <source>
        <dbReference type="Proteomes" id="UP000626109"/>
    </source>
</evidence>
<reference evidence="1" key="1">
    <citation type="submission" date="2021-02" db="EMBL/GenBank/DDBJ databases">
        <authorList>
            <person name="Dougan E. K."/>
            <person name="Rhodes N."/>
            <person name="Thang M."/>
            <person name="Chan C."/>
        </authorList>
    </citation>
    <scope>NUCLEOTIDE SEQUENCE</scope>
</reference>
<organism evidence="1 2">
    <name type="scientific">Polarella glacialis</name>
    <name type="common">Dinoflagellate</name>
    <dbReference type="NCBI Taxonomy" id="89957"/>
    <lineage>
        <taxon>Eukaryota</taxon>
        <taxon>Sar</taxon>
        <taxon>Alveolata</taxon>
        <taxon>Dinophyceae</taxon>
        <taxon>Suessiales</taxon>
        <taxon>Suessiaceae</taxon>
        <taxon>Polarella</taxon>
    </lineage>
</organism>
<accession>A0A813IC50</accession>
<comment type="caution">
    <text evidence="1">The sequence shown here is derived from an EMBL/GenBank/DDBJ whole genome shotgun (WGS) entry which is preliminary data.</text>
</comment>
<sequence length="127" mass="14521">YLRAFLPREKPVSPELFDWTFDGFRPTENAVKERLYHECSRYHPEILERDRHLRLAAPRQGGYPGNPYAPSFLSAAVPQVAPQQLLPQPLYHGHCQMPVRSAVSKGSVLTPRRMMAPHMAAYSLPVR</sequence>
<dbReference type="EMBL" id="CAJNNW010006513">
    <property type="protein sequence ID" value="CAE8648365.1"/>
    <property type="molecule type" value="Genomic_DNA"/>
</dbReference>
<protein>
    <submittedName>
        <fullName evidence="1">Uncharacterized protein</fullName>
    </submittedName>
</protein>
<proteinExistence type="predicted"/>
<evidence type="ECO:0000313" key="1">
    <source>
        <dbReference type="EMBL" id="CAE8648365.1"/>
    </source>
</evidence>
<gene>
    <name evidence="1" type="ORF">PGLA2088_LOCUS6508</name>
</gene>